<feature type="transmembrane region" description="Helical" evidence="1">
    <location>
        <begin position="61"/>
        <end position="83"/>
    </location>
</feature>
<dbReference type="OrthoDB" id="2448479at2"/>
<keyword evidence="3" id="KW-1185">Reference proteome</keyword>
<dbReference type="AlphaFoldDB" id="A0A1C4D3X0"/>
<feature type="transmembrane region" description="Helical" evidence="1">
    <location>
        <begin position="356"/>
        <end position="378"/>
    </location>
</feature>
<feature type="transmembrane region" description="Helical" evidence="1">
    <location>
        <begin position="25"/>
        <end position="46"/>
    </location>
</feature>
<keyword evidence="1" id="KW-1133">Transmembrane helix</keyword>
<evidence type="ECO:0000313" key="3">
    <source>
        <dbReference type="Proteomes" id="UP000181997"/>
    </source>
</evidence>
<accession>A0A1C4D3X0</accession>
<organism evidence="2 3">
    <name type="scientific">[Bacillus] enclensis</name>
    <dbReference type="NCBI Taxonomy" id="1402860"/>
    <lineage>
        <taxon>Bacteria</taxon>
        <taxon>Bacillati</taxon>
        <taxon>Bacillota</taxon>
        <taxon>Bacilli</taxon>
        <taxon>Bacillales</taxon>
        <taxon>Bacillaceae</taxon>
        <taxon>Rossellomorea</taxon>
    </lineage>
</organism>
<feature type="transmembrane region" description="Helical" evidence="1">
    <location>
        <begin position="285"/>
        <end position="303"/>
    </location>
</feature>
<protein>
    <submittedName>
        <fullName evidence="2">ABC-2 type transport system permease protein</fullName>
    </submittedName>
</protein>
<feature type="transmembrane region" description="Helical" evidence="1">
    <location>
        <begin position="163"/>
        <end position="181"/>
    </location>
</feature>
<dbReference type="RefSeq" id="WP_074440051.1">
    <property type="nucleotide sequence ID" value="NZ_FMAU01000004.1"/>
</dbReference>
<name>A0A1C4D3X0_9BACI</name>
<keyword evidence="1" id="KW-0472">Membrane</keyword>
<keyword evidence="1" id="KW-0812">Transmembrane</keyword>
<feature type="transmembrane region" description="Helical" evidence="1">
    <location>
        <begin position="104"/>
        <end position="133"/>
    </location>
</feature>
<dbReference type="Proteomes" id="UP000181997">
    <property type="component" value="Unassembled WGS sequence"/>
</dbReference>
<dbReference type="Pfam" id="PF05975">
    <property type="entry name" value="EcsB"/>
    <property type="match status" value="1"/>
</dbReference>
<evidence type="ECO:0000313" key="2">
    <source>
        <dbReference type="EMBL" id="SCC26006.1"/>
    </source>
</evidence>
<dbReference type="GO" id="GO:0016020">
    <property type="term" value="C:membrane"/>
    <property type="evidence" value="ECO:0007669"/>
    <property type="project" value="InterPro"/>
</dbReference>
<gene>
    <name evidence="2" type="ORF">GA0061094_3538</name>
</gene>
<dbReference type="EMBL" id="FMAU01000004">
    <property type="protein sequence ID" value="SCC26006.1"/>
    <property type="molecule type" value="Genomic_DNA"/>
</dbReference>
<feature type="transmembrane region" description="Helical" evidence="1">
    <location>
        <begin position="187"/>
        <end position="205"/>
    </location>
</feature>
<reference evidence="3" key="1">
    <citation type="submission" date="2016-08" db="EMBL/GenBank/DDBJ databases">
        <authorList>
            <person name="Varghese N."/>
            <person name="Submissions Spin"/>
        </authorList>
    </citation>
    <scope>NUCLEOTIDE SEQUENCE [LARGE SCALE GENOMIC DNA]</scope>
    <source>
        <strain evidence="3">SGD-1123</strain>
    </source>
</reference>
<dbReference type="InterPro" id="IPR010288">
    <property type="entry name" value="EcsB_ABC"/>
</dbReference>
<proteinExistence type="predicted"/>
<feature type="transmembrane region" description="Helical" evidence="1">
    <location>
        <begin position="139"/>
        <end position="156"/>
    </location>
</feature>
<sequence length="379" mass="42963">MRASTLFRRRLAAEWGYQWGVMKTVLDWTIVVYLVIPVMIAAPFVYADMWEHSGLYWSGRLPFTVLFVLILLVTAGGNFRTYLMEADLLYLLQKKELLILFKRLGFLYSAAGSVIGVLAAGVITLPLFAGVYGMKAVEVLPLLAAALAVKLVFMTVKKFSSKGSVIFAVFVLLTAGAVLMVTNAAPALVGVFSLFTAAAVVFYHLKQMPRSNRWFMKEIEIENREKVKYIKLILTYSMEVEKEPVNQRNRPLLMFRGSKRIFKGERSKEDGLLELVVKGFLRRNYLTLYIQMFLLTMSAVIVLPIWLKWLVFAGFALFIQSWLKSLFKKMLDSPFFAVVPYDKKLEDPVWGRFRKLFAFPVIGLAGAAVVIFTVIGLIV</sequence>
<evidence type="ECO:0000256" key="1">
    <source>
        <dbReference type="SAM" id="Phobius"/>
    </source>
</evidence>